<dbReference type="SUPFAM" id="SSF52540">
    <property type="entry name" value="P-loop containing nucleoside triphosphate hydrolases"/>
    <property type="match status" value="1"/>
</dbReference>
<dbReference type="Proteomes" id="UP000605846">
    <property type="component" value="Unassembled WGS sequence"/>
</dbReference>
<comment type="similarity">
    <text evidence="1">Belongs to the TRAFAC class TrmE-Era-EngA-EngB-Septin-like GTPase superfamily. Septin GTPase family.</text>
</comment>
<protein>
    <recommendedName>
        <fullName evidence="3">Septin-type G domain-containing protein</fullName>
    </recommendedName>
</protein>
<dbReference type="InterPro" id="IPR030379">
    <property type="entry name" value="G_SEPTIN_dom"/>
</dbReference>
<feature type="transmembrane region" description="Helical" evidence="2">
    <location>
        <begin position="398"/>
        <end position="419"/>
    </location>
</feature>
<keyword evidence="2" id="KW-1133">Transmembrane helix</keyword>
<dbReference type="PANTHER" id="PTHR18884">
    <property type="entry name" value="SEPTIN"/>
    <property type="match status" value="1"/>
</dbReference>
<comment type="caution">
    <text evidence="4">The sequence shown here is derived from an EMBL/GenBank/DDBJ whole genome shotgun (WGS) entry which is preliminary data.</text>
</comment>
<sequence length="439" mass="50111">MSRLAEFHRESSVEDDCDSLALPSMILEQEEDRLDDDLHILQPDDIRECFLSTAKHASQERLNEEFAHEFRPYSKNICFIDTPGYGSCLDASDVFSSVTSYIERQFVKTNSMLNPACPDTANIVRLMQNSSGAHTHVDACLYLVLGRLKKVDIEYLRALDGLCNVIPVIMKSDQLSQDRERELRVDILQELRVNDIEIFDFGYTFDELMEMGSKLDPSVPPFALSSLEISTKQLTCLKDALLYTHIDELRQATAEKFVEWRQSQVPDVRSVLDLSMLTTAESIDRIHAVRKRATQSMNLRISQYMSERRRSLERSMYEREEALKRELGSVEGRKRATMLVNELNKLLQDESFDIRFTPSTASSASTLTTVTLNNSDLLFNTKHSNETVAMKESKKSRLGFICFALLMIVSITGFPFTLLCRFPSITWLPICGIRHGQGK</sequence>
<feature type="domain" description="Septin-type G" evidence="3">
    <location>
        <begin position="76"/>
        <end position="224"/>
    </location>
</feature>
<proteinExistence type="inferred from homology"/>
<evidence type="ECO:0000259" key="3">
    <source>
        <dbReference type="Pfam" id="PF00735"/>
    </source>
</evidence>
<dbReference type="InterPro" id="IPR027417">
    <property type="entry name" value="P-loop_NTPase"/>
</dbReference>
<reference evidence="4" key="1">
    <citation type="submission" date="2020-01" db="EMBL/GenBank/DDBJ databases">
        <title>Genome Sequencing of Three Apophysomyces-Like Fungal Strains Confirms a Novel Fungal Genus in the Mucoromycota with divergent Burkholderia-like Endosymbiotic Bacteria.</title>
        <authorList>
            <person name="Stajich J.E."/>
            <person name="Macias A.M."/>
            <person name="Carter-House D."/>
            <person name="Lovett B."/>
            <person name="Kasson L.R."/>
            <person name="Berry K."/>
            <person name="Grigoriev I."/>
            <person name="Chang Y."/>
            <person name="Spatafora J."/>
            <person name="Kasson M.T."/>
        </authorList>
    </citation>
    <scope>NUCLEOTIDE SEQUENCE</scope>
    <source>
        <strain evidence="4">NRRL A-21654</strain>
    </source>
</reference>
<evidence type="ECO:0000256" key="2">
    <source>
        <dbReference type="SAM" id="Phobius"/>
    </source>
</evidence>
<evidence type="ECO:0000256" key="1">
    <source>
        <dbReference type="RuleBase" id="RU004560"/>
    </source>
</evidence>
<dbReference type="OrthoDB" id="5340910at2759"/>
<keyword evidence="1" id="KW-0547">Nucleotide-binding</keyword>
<dbReference type="GO" id="GO:0005525">
    <property type="term" value="F:GTP binding"/>
    <property type="evidence" value="ECO:0007669"/>
    <property type="project" value="UniProtKB-KW"/>
</dbReference>
<organism evidence="4 5">
    <name type="scientific">Apophysomyces ossiformis</name>
    <dbReference type="NCBI Taxonomy" id="679940"/>
    <lineage>
        <taxon>Eukaryota</taxon>
        <taxon>Fungi</taxon>
        <taxon>Fungi incertae sedis</taxon>
        <taxon>Mucoromycota</taxon>
        <taxon>Mucoromycotina</taxon>
        <taxon>Mucoromycetes</taxon>
        <taxon>Mucorales</taxon>
        <taxon>Mucorineae</taxon>
        <taxon>Mucoraceae</taxon>
        <taxon>Apophysomyces</taxon>
    </lineage>
</organism>
<keyword evidence="2" id="KW-0472">Membrane</keyword>
<dbReference type="Gene3D" id="3.40.50.300">
    <property type="entry name" value="P-loop containing nucleotide triphosphate hydrolases"/>
    <property type="match status" value="1"/>
</dbReference>
<name>A0A8H7BQ22_9FUNG</name>
<dbReference type="Pfam" id="PF00735">
    <property type="entry name" value="Septin"/>
    <property type="match status" value="1"/>
</dbReference>
<evidence type="ECO:0000313" key="5">
    <source>
        <dbReference type="Proteomes" id="UP000605846"/>
    </source>
</evidence>
<gene>
    <name evidence="4" type="ORF">EC973_007311</name>
</gene>
<accession>A0A8H7BQ22</accession>
<evidence type="ECO:0000313" key="4">
    <source>
        <dbReference type="EMBL" id="KAF7727653.1"/>
    </source>
</evidence>
<dbReference type="EMBL" id="JABAYA010000052">
    <property type="protein sequence ID" value="KAF7727653.1"/>
    <property type="molecule type" value="Genomic_DNA"/>
</dbReference>
<dbReference type="AlphaFoldDB" id="A0A8H7BQ22"/>
<keyword evidence="5" id="KW-1185">Reference proteome</keyword>
<keyword evidence="2" id="KW-0812">Transmembrane</keyword>
<keyword evidence="1" id="KW-0342">GTP-binding</keyword>